<dbReference type="Pfam" id="PF13356">
    <property type="entry name" value="Arm-DNA-bind_3"/>
    <property type="match status" value="1"/>
</dbReference>
<evidence type="ECO:0000256" key="2">
    <source>
        <dbReference type="ARBA" id="ARBA00022908"/>
    </source>
</evidence>
<dbReference type="InterPro" id="IPR038488">
    <property type="entry name" value="Integrase_DNA-bd_sf"/>
</dbReference>
<dbReference type="InterPro" id="IPR050808">
    <property type="entry name" value="Phage_Integrase"/>
</dbReference>
<dbReference type="GO" id="GO:0015074">
    <property type="term" value="P:DNA integration"/>
    <property type="evidence" value="ECO:0007669"/>
    <property type="project" value="UniProtKB-KW"/>
</dbReference>
<evidence type="ECO:0000256" key="1">
    <source>
        <dbReference type="ARBA" id="ARBA00008857"/>
    </source>
</evidence>
<dbReference type="PANTHER" id="PTHR30629">
    <property type="entry name" value="PROPHAGE INTEGRASE"/>
    <property type="match status" value="1"/>
</dbReference>
<dbReference type="Gene3D" id="1.10.443.10">
    <property type="entry name" value="Intergrase catalytic core"/>
    <property type="match status" value="1"/>
</dbReference>
<organism evidence="6 7">
    <name type="scientific">Sphingopyxis fribergensis</name>
    <dbReference type="NCBI Taxonomy" id="1515612"/>
    <lineage>
        <taxon>Bacteria</taxon>
        <taxon>Pseudomonadati</taxon>
        <taxon>Pseudomonadota</taxon>
        <taxon>Alphaproteobacteria</taxon>
        <taxon>Sphingomonadales</taxon>
        <taxon>Sphingomonadaceae</taxon>
        <taxon>Sphingopyxis</taxon>
    </lineage>
</organism>
<keyword evidence="3" id="KW-0238">DNA-binding</keyword>
<dbReference type="HOGENOM" id="CLU_027562_17_7_5"/>
<dbReference type="InterPro" id="IPR010998">
    <property type="entry name" value="Integrase_recombinase_N"/>
</dbReference>
<reference evidence="6 7" key="1">
    <citation type="journal article" date="2015" name="Int. J. Syst. Evol. Microbiol.">
        <title>Description of Sphingopyxis fribergensis sp. nov. - a soil bacterium with the ability to degrade styrene and phenylacetic acid.</title>
        <authorList>
            <person name="Oelschlagel M."/>
            <person name="Ruckert C."/>
            <person name="Kalinowski J."/>
            <person name="Schmidt G."/>
            <person name="Schlomann M."/>
            <person name="Tischler D."/>
        </authorList>
    </citation>
    <scope>NUCLEOTIDE SEQUENCE [LARGE SCALE GENOMIC DNA]</scope>
    <source>
        <strain evidence="6 7">Kp5.2</strain>
    </source>
</reference>
<dbReference type="InterPro" id="IPR011010">
    <property type="entry name" value="DNA_brk_join_enz"/>
</dbReference>
<dbReference type="RefSeq" id="WP_039578942.1">
    <property type="nucleotide sequence ID" value="NZ_CP009122.1"/>
</dbReference>
<dbReference type="EMBL" id="CP009122">
    <property type="protein sequence ID" value="AJA11388.1"/>
    <property type="molecule type" value="Genomic_DNA"/>
</dbReference>
<dbReference type="PANTHER" id="PTHR30629:SF2">
    <property type="entry name" value="PROPHAGE INTEGRASE INTS-RELATED"/>
    <property type="match status" value="1"/>
</dbReference>
<dbReference type="GO" id="GO:0003677">
    <property type="term" value="F:DNA binding"/>
    <property type="evidence" value="ECO:0007669"/>
    <property type="project" value="UniProtKB-KW"/>
</dbReference>
<dbReference type="SUPFAM" id="SSF56349">
    <property type="entry name" value="DNA breaking-rejoining enzymes"/>
    <property type="match status" value="1"/>
</dbReference>
<dbReference type="InterPro" id="IPR013762">
    <property type="entry name" value="Integrase-like_cat_sf"/>
</dbReference>
<keyword evidence="2" id="KW-0229">DNA integration</keyword>
<comment type="similarity">
    <text evidence="1">Belongs to the 'phage' integrase family.</text>
</comment>
<name>A0A0A7PQ37_9SPHN</name>
<protein>
    <submittedName>
        <fullName evidence="6">Phage integrase</fullName>
    </submittedName>
</protein>
<dbReference type="Proteomes" id="UP000030907">
    <property type="component" value="Chromosome"/>
</dbReference>
<keyword evidence="7" id="KW-1185">Reference proteome</keyword>
<dbReference type="Pfam" id="PF00589">
    <property type="entry name" value="Phage_integrase"/>
    <property type="match status" value="1"/>
</dbReference>
<evidence type="ECO:0000256" key="3">
    <source>
        <dbReference type="ARBA" id="ARBA00023125"/>
    </source>
</evidence>
<dbReference type="KEGG" id="sphk:SKP52_22715"/>
<dbReference type="InterPro" id="IPR002104">
    <property type="entry name" value="Integrase_catalytic"/>
</dbReference>
<evidence type="ECO:0000313" key="6">
    <source>
        <dbReference type="EMBL" id="AJA11388.1"/>
    </source>
</evidence>
<dbReference type="AlphaFoldDB" id="A0A0A7PQ37"/>
<dbReference type="Gene3D" id="3.30.160.390">
    <property type="entry name" value="Integrase, DNA-binding domain"/>
    <property type="match status" value="1"/>
</dbReference>
<dbReference type="Gene3D" id="1.10.150.130">
    <property type="match status" value="1"/>
</dbReference>
<evidence type="ECO:0000259" key="5">
    <source>
        <dbReference type="PROSITE" id="PS51898"/>
    </source>
</evidence>
<dbReference type="CDD" id="cd00796">
    <property type="entry name" value="INT_Rci_Hp1_C"/>
    <property type="match status" value="1"/>
</dbReference>
<feature type="domain" description="Tyr recombinase" evidence="5">
    <location>
        <begin position="237"/>
        <end position="412"/>
    </location>
</feature>
<dbReference type="OrthoDB" id="7615137at2"/>
<dbReference type="InterPro" id="IPR025166">
    <property type="entry name" value="Integrase_DNA_bind_dom"/>
</dbReference>
<evidence type="ECO:0000256" key="4">
    <source>
        <dbReference type="ARBA" id="ARBA00023172"/>
    </source>
</evidence>
<dbReference type="PROSITE" id="PS51898">
    <property type="entry name" value="TYR_RECOMBINASE"/>
    <property type="match status" value="1"/>
</dbReference>
<gene>
    <name evidence="6" type="ORF">SKP52_22715</name>
</gene>
<proteinExistence type="inferred from homology"/>
<dbReference type="GO" id="GO:0006310">
    <property type="term" value="P:DNA recombination"/>
    <property type="evidence" value="ECO:0007669"/>
    <property type="project" value="UniProtKB-KW"/>
</dbReference>
<accession>A0A0A7PQ37</accession>
<keyword evidence="4" id="KW-0233">DNA recombination</keyword>
<sequence>MKTKLSKTVADVAEPKSARYTIWDSELTGFALRVTPAGAKSWAVKYRVGEGGRTAAVRWYTIGTYPETPAADARKAAEIALARVRLGEDPSGERITKRAEMTVAQAIDFYEQEGCFVQRGVRQGEPMKPMTKDYTLARLRHHVVRLLGKRRITEIDEGDITTFVRDVSAGKTARDEWIVDPETGKRKRVIVRGGEGAARKVVRDLSAVYSFLKTHKRKTRVTHNPVEDASVRKTDNKRTRFLSIEEVKRLGEALNALEAQGVNAKAVNIARLWALSGCRRNEIAGLKWPEVDFDRGLLVFDDTKTGRSVRPLGAAAIALLEALKPEEAEGYVFPAERGDGFYQGTKTVWQAAIKKAALPGVTPHVLRHTLGSAAASAGEALLMVGSLLGHANARSTAIYAHISHDPARLAADRVTGPLAEALGRPLPKQAMETIPA</sequence>
<evidence type="ECO:0000313" key="7">
    <source>
        <dbReference type="Proteomes" id="UP000030907"/>
    </source>
</evidence>